<comment type="caution">
    <text evidence="1">The sequence shown here is derived from an EMBL/GenBank/DDBJ whole genome shotgun (WGS) entry which is preliminary data.</text>
</comment>
<evidence type="ECO:0000313" key="1">
    <source>
        <dbReference type="EMBL" id="MED4129399.1"/>
    </source>
</evidence>
<protein>
    <submittedName>
        <fullName evidence="1">DUF2750 domain-containing protein</fullName>
    </submittedName>
</protein>
<evidence type="ECO:0000313" key="2">
    <source>
        <dbReference type="Proteomes" id="UP001341820"/>
    </source>
</evidence>
<organism evidence="1 2">
    <name type="scientific">Shouchella miscanthi</name>
    <dbReference type="NCBI Taxonomy" id="2598861"/>
    <lineage>
        <taxon>Bacteria</taxon>
        <taxon>Bacillati</taxon>
        <taxon>Bacillota</taxon>
        <taxon>Bacilli</taxon>
        <taxon>Bacillales</taxon>
        <taxon>Bacillaceae</taxon>
        <taxon>Shouchella</taxon>
    </lineage>
</organism>
<accession>A0ABU6NNW4</accession>
<keyword evidence="2" id="KW-1185">Reference proteome</keyword>
<sequence length="277" mass="32875">MEKAERYKEFLSQLILEEGVWVLVDNDDWVVLASDDPNYKYSIFLWNKMEKAEKGANNFISGLPEKIEINEFLKEVLPQFINEQIEIGIYVNESQSIFISAKDFRDNLLYEIANKKDEKKTDVNYKGYVEENILTNDKKSNGSLNFYHLLERIDDRYFNNLFYADKNKRYSSFIKIICRDEIIYTIKQGSLFAFISEESDYYLPVWPEKEFAEKSLTGKWENYEIVSFNFSEWCSIILDYLKVTGYSVAVFPNNESYIAVKPEKLCIEMDEELEFYE</sequence>
<name>A0ABU6NNW4_9BACI</name>
<gene>
    <name evidence="1" type="ORF">P5F74_14760</name>
</gene>
<dbReference type="Pfam" id="PF11042">
    <property type="entry name" value="DUF2750"/>
    <property type="match status" value="2"/>
</dbReference>
<dbReference type="RefSeq" id="WP_328238040.1">
    <property type="nucleotide sequence ID" value="NZ_JAROAS010000032.1"/>
</dbReference>
<dbReference type="Proteomes" id="UP001341820">
    <property type="component" value="Unassembled WGS sequence"/>
</dbReference>
<proteinExistence type="predicted"/>
<dbReference type="EMBL" id="JAROAS010000032">
    <property type="protein sequence ID" value="MED4129399.1"/>
    <property type="molecule type" value="Genomic_DNA"/>
</dbReference>
<reference evidence="1 2" key="1">
    <citation type="submission" date="2023-03" db="EMBL/GenBank/DDBJ databases">
        <title>Bacillus Genome Sequencing.</title>
        <authorList>
            <person name="Dunlap C."/>
        </authorList>
    </citation>
    <scope>NUCLEOTIDE SEQUENCE [LARGE SCALE GENOMIC DNA]</scope>
    <source>
        <strain evidence="1 2">B-4107</strain>
    </source>
</reference>
<dbReference type="InterPro" id="IPR021284">
    <property type="entry name" value="DUF2750"/>
</dbReference>